<feature type="transmembrane region" description="Helical" evidence="1">
    <location>
        <begin position="72"/>
        <end position="92"/>
    </location>
</feature>
<reference evidence="2 3" key="1">
    <citation type="submission" date="2019-03" db="EMBL/GenBank/DDBJ databases">
        <title>Sapientia aquatica gen. nov., sp. nov., isolated from a crater lake.</title>
        <authorList>
            <person name="Felfoldi T."/>
            <person name="Szabo A."/>
            <person name="Toth E."/>
            <person name="Schumann P."/>
            <person name="Keki Z."/>
            <person name="Marialigeti K."/>
            <person name="Mathe I."/>
        </authorList>
    </citation>
    <scope>NUCLEOTIDE SEQUENCE [LARGE SCALE GENOMIC DNA]</scope>
    <source>
        <strain evidence="2 3">SA-152</strain>
    </source>
</reference>
<dbReference type="OrthoDB" id="8704032at2"/>
<dbReference type="RefSeq" id="WP_133329060.1">
    <property type="nucleotide sequence ID" value="NZ_SMYL01000006.1"/>
</dbReference>
<feature type="transmembrane region" description="Helical" evidence="1">
    <location>
        <begin position="39"/>
        <end position="66"/>
    </location>
</feature>
<evidence type="ECO:0008006" key="4">
    <source>
        <dbReference type="Google" id="ProtNLM"/>
    </source>
</evidence>
<comment type="caution">
    <text evidence="2">The sequence shown here is derived from an EMBL/GenBank/DDBJ whole genome shotgun (WGS) entry which is preliminary data.</text>
</comment>
<dbReference type="InterPro" id="IPR009937">
    <property type="entry name" value="Phage_holin_3_6"/>
</dbReference>
<organism evidence="2 3">
    <name type="scientific">Sapientia aquatica</name>
    <dbReference type="NCBI Taxonomy" id="1549640"/>
    <lineage>
        <taxon>Bacteria</taxon>
        <taxon>Pseudomonadati</taxon>
        <taxon>Pseudomonadota</taxon>
        <taxon>Betaproteobacteria</taxon>
        <taxon>Burkholderiales</taxon>
        <taxon>Oxalobacteraceae</taxon>
        <taxon>Sapientia</taxon>
    </lineage>
</organism>
<evidence type="ECO:0000256" key="1">
    <source>
        <dbReference type="SAM" id="Phobius"/>
    </source>
</evidence>
<dbReference type="Proteomes" id="UP000294829">
    <property type="component" value="Unassembled WGS sequence"/>
</dbReference>
<accession>A0A4R5W0E2</accession>
<dbReference type="EMBL" id="SMYL01000006">
    <property type="protein sequence ID" value="TDK65267.1"/>
    <property type="molecule type" value="Genomic_DNA"/>
</dbReference>
<keyword evidence="1" id="KW-1133">Transmembrane helix</keyword>
<gene>
    <name evidence="2" type="ORF">E2I14_12645</name>
</gene>
<keyword evidence="1" id="KW-0812">Transmembrane</keyword>
<dbReference type="AlphaFoldDB" id="A0A4R5W0E2"/>
<keyword evidence="1" id="KW-0472">Membrane</keyword>
<evidence type="ECO:0000313" key="3">
    <source>
        <dbReference type="Proteomes" id="UP000294829"/>
    </source>
</evidence>
<evidence type="ECO:0000313" key="2">
    <source>
        <dbReference type="EMBL" id="TDK65267.1"/>
    </source>
</evidence>
<keyword evidence="3" id="KW-1185">Reference proteome</keyword>
<dbReference type="Pfam" id="PF07332">
    <property type="entry name" value="Phage_holin_3_6"/>
    <property type="match status" value="1"/>
</dbReference>
<sequence>MSISASINRIVSTFVAILQTRLELVTVELEEELIRFATYFVYTLIALFCAGVAISLGILLIIAVFWDEHRVAVLLSLIGVFSALSVFIAAWLRNQLINKPRLLEHSIAEIKKDAELLQFREQTNESEEQA</sequence>
<proteinExistence type="predicted"/>
<protein>
    <recommendedName>
        <fullName evidence="4">Phage holin family protein</fullName>
    </recommendedName>
</protein>
<name>A0A4R5W0E2_9BURK</name>